<accession>A0A8J6U1I9</accession>
<comment type="subunit">
    <text evidence="14">Homodimer.</text>
</comment>
<evidence type="ECO:0000256" key="7">
    <source>
        <dbReference type="ARBA" id="ARBA00022692"/>
    </source>
</evidence>
<evidence type="ECO:0000256" key="3">
    <source>
        <dbReference type="ARBA" id="ARBA00006501"/>
    </source>
</evidence>
<feature type="transmembrane region" description="Helical" evidence="14">
    <location>
        <begin position="152"/>
        <end position="173"/>
    </location>
</feature>
<dbReference type="Pfam" id="PF03653">
    <property type="entry name" value="UPF0093"/>
    <property type="match status" value="1"/>
</dbReference>
<feature type="binding site" description="axial binding residue" evidence="14">
    <location>
        <position position="10"/>
    </location>
    <ligand>
        <name>heme</name>
        <dbReference type="ChEBI" id="CHEBI:30413"/>
    </ligand>
    <ligandPart>
        <name>Fe</name>
        <dbReference type="ChEBI" id="CHEBI:18248"/>
    </ligandPart>
</feature>
<evidence type="ECO:0000256" key="11">
    <source>
        <dbReference type="ARBA" id="ARBA00023004"/>
    </source>
</evidence>
<evidence type="ECO:0000256" key="5">
    <source>
        <dbReference type="ARBA" id="ARBA00022475"/>
    </source>
</evidence>
<dbReference type="PANTHER" id="PTHR40255:SF1">
    <property type="entry name" value="PROTOPORPHYRINOGEN IX OXIDASE"/>
    <property type="match status" value="1"/>
</dbReference>
<dbReference type="GO" id="GO:0070818">
    <property type="term" value="F:protoporphyrinogen oxidase activity"/>
    <property type="evidence" value="ECO:0007669"/>
    <property type="project" value="UniProtKB-UniRule"/>
</dbReference>
<feature type="transmembrane region" description="Helical" evidence="14">
    <location>
        <begin position="56"/>
        <end position="78"/>
    </location>
</feature>
<keyword evidence="5 14" id="KW-1003">Cell membrane</keyword>
<gene>
    <name evidence="16" type="ORF">H9Y05_01740</name>
</gene>
<evidence type="ECO:0000256" key="9">
    <source>
        <dbReference type="ARBA" id="ARBA00022989"/>
    </source>
</evidence>
<keyword evidence="17" id="KW-1185">Reference proteome</keyword>
<reference evidence="16" key="1">
    <citation type="submission" date="2020-09" db="EMBL/GenBank/DDBJ databases">
        <title>Taishania pollutisoli gen. nov., sp. nov., Isolated from Tetrabromobisphenol A-Contaminated Soil.</title>
        <authorList>
            <person name="Chen Q."/>
        </authorList>
    </citation>
    <scope>NUCLEOTIDE SEQUENCE</scope>
    <source>
        <strain evidence="16">CZZ-1</strain>
    </source>
</reference>
<comment type="similarity">
    <text evidence="3 14 15">Belongs to the HemJ family.</text>
</comment>
<name>A0A8J6U1I9_9FLAO</name>
<dbReference type="Proteomes" id="UP000652681">
    <property type="component" value="Unassembled WGS sequence"/>
</dbReference>
<protein>
    <recommendedName>
        <fullName evidence="4 14">Protoporphyrinogen IX oxidase</fullName>
        <shortName evidence="14">PPO</shortName>
        <ecNumber evidence="14 15">1.3.99.-</ecNumber>
    </recommendedName>
</protein>
<comment type="cofactor">
    <cofactor evidence="14 15">
        <name>heme b</name>
        <dbReference type="ChEBI" id="CHEBI:60344"/>
    </cofactor>
    <text evidence="14 15">Binds 1 heme b (iron(II)-protoporphyrin IX) group per subunit.</text>
</comment>
<evidence type="ECO:0000256" key="2">
    <source>
        <dbReference type="ARBA" id="ARBA00005073"/>
    </source>
</evidence>
<keyword evidence="9 14" id="KW-1133">Transmembrane helix</keyword>
<evidence type="ECO:0000256" key="14">
    <source>
        <dbReference type="HAMAP-Rule" id="MF_02239"/>
    </source>
</evidence>
<keyword evidence="8 14" id="KW-0479">Metal-binding</keyword>
<keyword evidence="7 14" id="KW-0812">Transmembrane</keyword>
<feature type="binding site" description="axial binding residue" evidence="14">
    <location>
        <position position="93"/>
    </location>
    <ligand>
        <name>heme</name>
        <dbReference type="ChEBI" id="CHEBI:30413"/>
    </ligand>
    <ligandPart>
        <name>Fe</name>
        <dbReference type="ChEBI" id="CHEBI:18248"/>
    </ligandPart>
</feature>
<organism evidence="16 17">
    <name type="scientific">Taishania pollutisoli</name>
    <dbReference type="NCBI Taxonomy" id="2766479"/>
    <lineage>
        <taxon>Bacteria</taxon>
        <taxon>Pseudomonadati</taxon>
        <taxon>Bacteroidota</taxon>
        <taxon>Flavobacteriia</taxon>
        <taxon>Flavobacteriales</taxon>
        <taxon>Crocinitomicaceae</taxon>
        <taxon>Taishania</taxon>
    </lineage>
</organism>
<evidence type="ECO:0000256" key="13">
    <source>
        <dbReference type="ARBA" id="ARBA00048390"/>
    </source>
</evidence>
<dbReference type="PANTHER" id="PTHR40255">
    <property type="entry name" value="UPF0093 MEMBRANE PROTEIN SLR1790"/>
    <property type="match status" value="1"/>
</dbReference>
<dbReference type="EC" id="1.3.99.-" evidence="14 15"/>
<evidence type="ECO:0000313" key="16">
    <source>
        <dbReference type="EMBL" id="MBC9811185.1"/>
    </source>
</evidence>
<keyword evidence="6 14" id="KW-0349">Heme</keyword>
<evidence type="ECO:0000313" key="17">
    <source>
        <dbReference type="Proteomes" id="UP000652681"/>
    </source>
</evidence>
<evidence type="ECO:0000256" key="10">
    <source>
        <dbReference type="ARBA" id="ARBA00023002"/>
    </source>
</evidence>
<feature type="transmembrane region" description="Helical" evidence="14">
    <location>
        <begin position="6"/>
        <end position="29"/>
    </location>
</feature>
<evidence type="ECO:0000256" key="15">
    <source>
        <dbReference type="PIRNR" id="PIRNR004638"/>
    </source>
</evidence>
<evidence type="ECO:0000256" key="6">
    <source>
        <dbReference type="ARBA" id="ARBA00022617"/>
    </source>
</evidence>
<evidence type="ECO:0000256" key="12">
    <source>
        <dbReference type="ARBA" id="ARBA00023136"/>
    </source>
</evidence>
<dbReference type="GO" id="GO:0005886">
    <property type="term" value="C:plasma membrane"/>
    <property type="evidence" value="ECO:0007669"/>
    <property type="project" value="UniProtKB-SubCell"/>
</dbReference>
<dbReference type="HAMAP" id="MF_02239">
    <property type="entry name" value="HemJ"/>
    <property type="match status" value="1"/>
</dbReference>
<dbReference type="InterPro" id="IPR005265">
    <property type="entry name" value="HemJ-like"/>
</dbReference>
<sequence length="179" mass="21076">MSFETIKALHIIFMVSWFAGLFYIVRLFIYHTEAQTRPEVERDILSKQFVEMEKKLWWIITTPAMILTVVFGVTMFVYPGHGYLIYQPWMHVKLTFVVLLLVYHFTCQKILFNLKNNRFKWTSGGLRIWNEVATLALVAIVFIVITKGAMNWWKGTIGFFGVAIGLMLLIKLYKRLRKT</sequence>
<comment type="subcellular location">
    <subcellularLocation>
        <location evidence="1 14">Cell membrane</location>
        <topology evidence="1 14">Multi-pass membrane protein</topology>
    </subcellularLocation>
</comment>
<dbReference type="PIRSF" id="PIRSF004638">
    <property type="entry name" value="UCP004638"/>
    <property type="match status" value="1"/>
</dbReference>
<evidence type="ECO:0000256" key="8">
    <source>
        <dbReference type="ARBA" id="ARBA00022723"/>
    </source>
</evidence>
<feature type="transmembrane region" description="Helical" evidence="14">
    <location>
        <begin position="128"/>
        <end position="146"/>
    </location>
</feature>
<comment type="catalytic activity">
    <reaction evidence="13 14 15">
        <text>protoporphyrinogen IX + 3 A = protoporphyrin IX + 3 AH2</text>
        <dbReference type="Rhea" id="RHEA:62000"/>
        <dbReference type="ChEBI" id="CHEBI:13193"/>
        <dbReference type="ChEBI" id="CHEBI:17499"/>
        <dbReference type="ChEBI" id="CHEBI:57306"/>
        <dbReference type="ChEBI" id="CHEBI:57307"/>
    </reaction>
</comment>
<evidence type="ECO:0000256" key="4">
    <source>
        <dbReference type="ARBA" id="ARBA00017504"/>
    </source>
</evidence>
<dbReference type="EMBL" id="JACVEL010000001">
    <property type="protein sequence ID" value="MBC9811185.1"/>
    <property type="molecule type" value="Genomic_DNA"/>
</dbReference>
<comment type="function">
    <text evidence="14 15">Catalyzes the oxidation of protoporphyrinogen IX to protoporphyrin IX.</text>
</comment>
<evidence type="ECO:0000256" key="1">
    <source>
        <dbReference type="ARBA" id="ARBA00004651"/>
    </source>
</evidence>
<comment type="pathway">
    <text evidence="2 14 15">Porphyrin-containing compound metabolism; protoporphyrin-IX biosynthesis; protoporphyrin-IX from protoporphyrinogen-IX: step 1/1.</text>
</comment>
<dbReference type="GO" id="GO:0046872">
    <property type="term" value="F:metal ion binding"/>
    <property type="evidence" value="ECO:0007669"/>
    <property type="project" value="UniProtKB-UniRule"/>
</dbReference>
<keyword evidence="10 14" id="KW-0560">Oxidoreductase</keyword>
<dbReference type="UniPathway" id="UPA00251">
    <property type="reaction ID" value="UER00324"/>
</dbReference>
<proteinExistence type="inferred from homology"/>
<keyword evidence="12 14" id="KW-0472">Membrane</keyword>
<dbReference type="AlphaFoldDB" id="A0A8J6U1I9"/>
<dbReference type="RefSeq" id="WP_163490383.1">
    <property type="nucleotide sequence ID" value="NZ_JACVEL010000001.1"/>
</dbReference>
<dbReference type="GO" id="GO:0006782">
    <property type="term" value="P:protoporphyrinogen IX biosynthetic process"/>
    <property type="evidence" value="ECO:0007669"/>
    <property type="project" value="UniProtKB-UniRule"/>
</dbReference>
<comment type="caution">
    <text evidence="16">The sequence shown here is derived from an EMBL/GenBank/DDBJ whole genome shotgun (WGS) entry which is preliminary data.</text>
</comment>
<feature type="transmembrane region" description="Helical" evidence="14">
    <location>
        <begin position="90"/>
        <end position="107"/>
    </location>
</feature>
<keyword evidence="11 14" id="KW-0408">Iron</keyword>